<dbReference type="OrthoDB" id="4085221at2759"/>
<protein>
    <submittedName>
        <fullName evidence="1">Uncharacterized protein</fullName>
    </submittedName>
</protein>
<dbReference type="HOGENOM" id="CLU_2222935_0_0_1"/>
<proteinExistence type="predicted"/>
<dbReference type="EMBL" id="GL996527">
    <property type="protein sequence ID" value="EGV61998.1"/>
    <property type="molecule type" value="Genomic_DNA"/>
</dbReference>
<dbReference type="AlphaFoldDB" id="G3BA31"/>
<keyword evidence="2" id="KW-1185">Reference proteome</keyword>
<name>G3BA31_CANTC</name>
<dbReference type="KEGG" id="cten:18247880"/>
<evidence type="ECO:0000313" key="1">
    <source>
        <dbReference type="EMBL" id="EGV61997.1"/>
    </source>
</evidence>
<reference evidence="1 2" key="1">
    <citation type="journal article" date="2011" name="Proc. Natl. Acad. Sci. U.S.A.">
        <title>Comparative genomics of xylose-fermenting fungi for enhanced biofuel production.</title>
        <authorList>
            <person name="Wohlbach D.J."/>
            <person name="Kuo A."/>
            <person name="Sato T.K."/>
            <person name="Potts K.M."/>
            <person name="Salamov A.A."/>
            <person name="LaButti K.M."/>
            <person name="Sun H."/>
            <person name="Clum A."/>
            <person name="Pangilinan J.L."/>
            <person name="Lindquist E.A."/>
            <person name="Lucas S."/>
            <person name="Lapidus A."/>
            <person name="Jin M."/>
            <person name="Gunawan C."/>
            <person name="Balan V."/>
            <person name="Dale B.E."/>
            <person name="Jeffries T.W."/>
            <person name="Zinkel R."/>
            <person name="Barry K.W."/>
            <person name="Grigoriev I.V."/>
            <person name="Gasch A.P."/>
        </authorList>
    </citation>
    <scope>NUCLEOTIDE SEQUENCE [LARGE SCALE GENOMIC DNA]</scope>
    <source>
        <strain evidence="1">ATCC 10573</strain>
        <strain evidence="2">ATCC 10573 / BCRC 21748 / CBS 615 / JCM 9827 / NBRC 10315 / NRRL Y-1498 / VKM Y-70</strain>
    </source>
</reference>
<evidence type="ECO:0000313" key="2">
    <source>
        <dbReference type="Proteomes" id="UP000000707"/>
    </source>
</evidence>
<dbReference type="Proteomes" id="UP000000707">
    <property type="component" value="Unassembled WGS sequence"/>
</dbReference>
<gene>
    <name evidence="1" type="ORF">CANTEDRAFT_115461</name>
</gene>
<dbReference type="EMBL" id="GL996527">
    <property type="protein sequence ID" value="EGV61997.1"/>
    <property type="molecule type" value="Genomic_DNA"/>
</dbReference>
<dbReference type="eggNOG" id="ENOG502RMHN">
    <property type="taxonomic scope" value="Eukaryota"/>
</dbReference>
<dbReference type="GeneID" id="18247880"/>
<dbReference type="RefSeq" id="XP_006688168.1">
    <property type="nucleotide sequence ID" value="XM_006688105.1"/>
</dbReference>
<organism evidence="2">
    <name type="scientific">Candida tenuis (strain ATCC 10573 / BCRC 21748 / CBS 615 / JCM 9827 / NBRC 10315 / NRRL Y-1498 / VKM Y-70)</name>
    <name type="common">Yeast</name>
    <name type="synonym">Yamadazyma tenuis</name>
    <dbReference type="NCBI Taxonomy" id="590646"/>
    <lineage>
        <taxon>Eukaryota</taxon>
        <taxon>Fungi</taxon>
        <taxon>Dikarya</taxon>
        <taxon>Ascomycota</taxon>
        <taxon>Saccharomycotina</taxon>
        <taxon>Pichiomycetes</taxon>
        <taxon>Debaryomycetaceae</taxon>
        <taxon>Yamadazyma</taxon>
    </lineage>
</organism>
<sequence length="100" mass="11273">MSSRQILKVANFKTASRCWIPAAQPASSRYFSSKQRYINFNLHSLSDANLIANDDVLTHEASKHTTTRIQHDKHEEVFEPTVYSSEEVHTAGPVNKEISG</sequence>
<accession>G3BA31</accession>